<dbReference type="Proteomes" id="UP000095284">
    <property type="component" value="Unplaced"/>
</dbReference>
<sequence>MGDSEPTVRQKGIKDGKCTQVISIALESKLHRFETHEEDPSSPWSPSRWLQGFPTLDISFSYSLCSCEN</sequence>
<reference evidence="4" key="1">
    <citation type="submission" date="2016-11" db="UniProtKB">
        <authorList>
            <consortium name="WormBaseParasite"/>
        </authorList>
    </citation>
    <scope>IDENTIFICATION</scope>
</reference>
<reference evidence="1" key="2">
    <citation type="submission" date="2020-09" db="EMBL/GenBank/DDBJ databases">
        <authorList>
            <person name="Kikuchi T."/>
        </authorList>
    </citation>
    <scope>NUCLEOTIDE SEQUENCE</scope>
    <source>
        <strain evidence="1">Ka4C1</strain>
    </source>
</reference>
<proteinExistence type="predicted"/>
<dbReference type="WBParaSite" id="BXY_1150400.1">
    <property type="protein sequence ID" value="BXY_1150400.1"/>
    <property type="gene ID" value="BXY_1150400"/>
</dbReference>
<dbReference type="EMBL" id="CAJFCV020000002">
    <property type="protein sequence ID" value="CAG9092843.1"/>
    <property type="molecule type" value="Genomic_DNA"/>
</dbReference>
<keyword evidence="3" id="KW-1185">Reference proteome</keyword>
<protein>
    <submittedName>
        <fullName evidence="1">(pine wood nematode) hypothetical protein</fullName>
    </submittedName>
</protein>
<dbReference type="AlphaFoldDB" id="A0A1I7SEP5"/>
<dbReference type="Proteomes" id="UP000582659">
    <property type="component" value="Unassembled WGS sequence"/>
</dbReference>
<organism evidence="2 4">
    <name type="scientific">Bursaphelenchus xylophilus</name>
    <name type="common">Pinewood nematode worm</name>
    <name type="synonym">Aphelenchoides xylophilus</name>
    <dbReference type="NCBI Taxonomy" id="6326"/>
    <lineage>
        <taxon>Eukaryota</taxon>
        <taxon>Metazoa</taxon>
        <taxon>Ecdysozoa</taxon>
        <taxon>Nematoda</taxon>
        <taxon>Chromadorea</taxon>
        <taxon>Rhabditida</taxon>
        <taxon>Tylenchina</taxon>
        <taxon>Tylenchomorpha</taxon>
        <taxon>Aphelenchoidea</taxon>
        <taxon>Aphelenchoididae</taxon>
        <taxon>Bursaphelenchus</taxon>
    </lineage>
</organism>
<name>A0A1I7SEP5_BURXY</name>
<evidence type="ECO:0000313" key="3">
    <source>
        <dbReference type="Proteomes" id="UP000659654"/>
    </source>
</evidence>
<accession>A0A1I7SEP5</accession>
<evidence type="ECO:0000313" key="4">
    <source>
        <dbReference type="WBParaSite" id="BXY_1150400.1"/>
    </source>
</evidence>
<dbReference type="EMBL" id="CAJFDI010000002">
    <property type="protein sequence ID" value="CAD5213590.1"/>
    <property type="molecule type" value="Genomic_DNA"/>
</dbReference>
<dbReference type="Proteomes" id="UP000659654">
    <property type="component" value="Unassembled WGS sequence"/>
</dbReference>
<evidence type="ECO:0000313" key="1">
    <source>
        <dbReference type="EMBL" id="CAD5213590.1"/>
    </source>
</evidence>
<evidence type="ECO:0000313" key="2">
    <source>
        <dbReference type="Proteomes" id="UP000095284"/>
    </source>
</evidence>
<gene>
    <name evidence="1" type="ORF">BXYJ_LOCUS3106</name>
</gene>